<dbReference type="PANTHER" id="PTHR21603">
    <property type="entry name" value="ANTIGEN KI-67-LIKE PROTEIN"/>
    <property type="match status" value="1"/>
</dbReference>
<evidence type="ECO:0000259" key="8">
    <source>
        <dbReference type="PROSITE" id="PS50006"/>
    </source>
</evidence>
<dbReference type="EMBL" id="CAKKLH010000235">
    <property type="protein sequence ID" value="CAH0106854.1"/>
    <property type="molecule type" value="Genomic_DNA"/>
</dbReference>
<feature type="region of interest" description="Disordered" evidence="7">
    <location>
        <begin position="383"/>
        <end position="408"/>
    </location>
</feature>
<protein>
    <recommendedName>
        <fullName evidence="8">FHA domain-containing protein</fullName>
    </recommendedName>
</protein>
<dbReference type="CDD" id="cd22673">
    <property type="entry name" value="FHA_Ki67"/>
    <property type="match status" value="1"/>
</dbReference>
<feature type="compositionally biased region" description="Basic and acidic residues" evidence="7">
    <location>
        <begin position="790"/>
        <end position="802"/>
    </location>
</feature>
<feature type="region of interest" description="Disordered" evidence="7">
    <location>
        <begin position="945"/>
        <end position="1034"/>
    </location>
</feature>
<dbReference type="PANTHER" id="PTHR21603:SF18">
    <property type="entry name" value="ANTIGEN KI-67-LIKE PROTEIN"/>
    <property type="match status" value="1"/>
</dbReference>
<dbReference type="GO" id="GO:0005634">
    <property type="term" value="C:nucleus"/>
    <property type="evidence" value="ECO:0007669"/>
    <property type="project" value="UniProtKB-SubCell"/>
</dbReference>
<dbReference type="Proteomes" id="UP000789390">
    <property type="component" value="Unassembled WGS sequence"/>
</dbReference>
<feature type="compositionally biased region" description="Basic and acidic residues" evidence="7">
    <location>
        <begin position="743"/>
        <end position="759"/>
    </location>
</feature>
<sequence length="1813" mass="196840">MTDISVKLPKPKYGQIVVLQKNGDEPRGHGFPLIGSTCVVGRSLKSDIRISSGDVSDTHCKFLIDEASGEGSLEILGNETEVNGIHYEPVVLIKLKHRDVILVGGRKLRFEYLPPDYKPISSNPLEKLTDSFNAEVVDMEENGDVVDSNAEKEEEVLPEVPCTPSSKRVSFGPYLSPEQFDNTLPPATPVKKGATPRRSTRYSGLKFTRAPIDPLIEEEASLETPAEEQVVTTEKECIDETISEDAEASISSVASVDETSVLDTTSPSLAVASEFPEISARANLDVSSIDAMSTMSDVSNIAVVPSECCSFLDEPIEEGDFEVVEQEDTSLFADDLIGAEISVPDLTTSHLTNGTDLLRTFTTTSLVDNMGDEEEEGITLSPEDMSEVKNGPTVESTSELEQVATEKTEHVTVESLVVESSIDPSSPQADYTDVRGVKQLLQTPKPATPKADYTNVEGVKLLLKTPTNSLVSPRSPQDSDVEGVKNLPKTPKPVVHKVIGDLSEVVVEPTEQVGSSVIVEKIETPELFPSRKSPEIVYSLPADSTVLEDVNELSKTPVAQTPKADDTVLDGVDRLLQTPKAETSKLNCTDLEGVARLLETPKSTRSVAVAAVGKTPLADYTDVRGVKKLLQTPKPPPNTPKADYRDVSGVKRLLRTPKATPDTPKADYTDVEGIDHLMKTPKPKATVVENEEVPEKMVEEPIPETSIEIADSTEEVGNVEDIVVPQVDEPQPLAIEEDNEEEISPKETEVEKEVVELRRGNRGTRTPKTATPKIPSKRTPSPSDQEELPVEEKESERTKVPTDELPEECAKVQSETELIEEEKPVAASAPKRGRRAATAKTSTPKADYRDVSGVKRLLRTPKAAPGTPKADYSDVEGVDLLMKTPKPKEPAPLIEEKGKDVAVEEPEKVVLDAGTEVQPEPETIEEPLSDVDKNVEEVPASQMDEIQSVIEEEPVEKEATPPKRARRAAAAKTNTPKADYRDVSGVKRLLRTPKTAPGTPKADYSDVEGVDLLMKTPKPKDPAPPIEEKGKDVADVEVEEPEKVVFESASVVQPESSETIEEPLRDVGKNVEEVPASQIDEVQPAVEEETVENETTPPKRARRAAVVKTNTPKADYSDVRGVKRLLKTPKAAPETPKADYSNVEGVDLLMKTPKPTDPAAEIQEEEKDVVEKESPAECVVETAPEEPGLDSTETREKSINGVGVSVEENPVPAPQMDEVQPVVEEATNEEEPVEKETAPPKRGRRGAAVAKTSTPKVDNIKAVETKKLLKTPIAVPSTPTVDATNVNDSLMKTPQVKAVEPEEVVAEESPEKLAVETTSEPVPMESALTTDEPTEENAVPVASEEQTKESDVENETLASRRGRRAAPTPKTNTPKPVGRPRRKLPQSEPEIQPERIETVEAPPLPSAEKEVPEEEPSEESSSKAEEVAVKTVSTPKRGRRAAAAPKVETPKAIRSLRGKRQSESDGDQALAEAESRPLRSKRRKDDLLNDAKLSLSPVVRLHHIDVSSGLAQEVAKVEKKRISSSSNEEVTSAEVKPVRRGRGRQPKEVVPEPVEKGEKKMATRRGRAAASVPAVEEPIPSDDEMEEVEVKPAKKATRRAPSKQTVVAEKAEGAPEEKRRRGGSKPVAGLDDVEMLHEGKGHAADIHANHMPDEPVEETNEELPATTSSARSTRGKKATTLKVHFEAAAEVAASPVRSTRSTRRTPAPVTSPDRKVTVRLERNVEIENLAAAAEENEDEEKVPASTATKRPRQKKVAAVAATTEADESPAVSSVKRTRGGKKVSTESDVPKEENSSPPPAAPSPRRTRRTRNI</sequence>
<evidence type="ECO:0000256" key="1">
    <source>
        <dbReference type="ARBA" id="ARBA00004123"/>
    </source>
</evidence>
<feature type="compositionally biased region" description="Basic and acidic residues" evidence="7">
    <location>
        <begin position="1609"/>
        <end position="1619"/>
    </location>
</feature>
<dbReference type="PROSITE" id="PS50006">
    <property type="entry name" value="FHA_DOMAIN"/>
    <property type="match status" value="1"/>
</dbReference>
<evidence type="ECO:0000256" key="7">
    <source>
        <dbReference type="SAM" id="MobiDB-lite"/>
    </source>
</evidence>
<organism evidence="9 10">
    <name type="scientific">Daphnia galeata</name>
    <dbReference type="NCBI Taxonomy" id="27404"/>
    <lineage>
        <taxon>Eukaryota</taxon>
        <taxon>Metazoa</taxon>
        <taxon>Ecdysozoa</taxon>
        <taxon>Arthropoda</taxon>
        <taxon>Crustacea</taxon>
        <taxon>Branchiopoda</taxon>
        <taxon>Diplostraca</taxon>
        <taxon>Cladocera</taxon>
        <taxon>Anomopoda</taxon>
        <taxon>Daphniidae</taxon>
        <taxon>Daphnia</taxon>
    </lineage>
</organism>
<keyword evidence="6" id="KW-0131">Cell cycle</keyword>
<evidence type="ECO:0000313" key="9">
    <source>
        <dbReference type="EMBL" id="CAH0106854.1"/>
    </source>
</evidence>
<feature type="compositionally biased region" description="Polar residues" evidence="7">
    <location>
        <begin position="1277"/>
        <end position="1292"/>
    </location>
</feature>
<feature type="compositionally biased region" description="Basic and acidic residues" evidence="7">
    <location>
        <begin position="1018"/>
        <end position="1034"/>
    </location>
</feature>
<feature type="region of interest" description="Disordered" evidence="7">
    <location>
        <begin position="177"/>
        <end position="200"/>
    </location>
</feature>
<feature type="region of interest" description="Disordered" evidence="7">
    <location>
        <begin position="1271"/>
        <end position="1491"/>
    </location>
</feature>
<feature type="compositionally biased region" description="Basic and acidic residues" evidence="7">
    <location>
        <begin position="1783"/>
        <end position="1794"/>
    </location>
</feature>
<feature type="compositionally biased region" description="Low complexity" evidence="7">
    <location>
        <begin position="1692"/>
        <end position="1711"/>
    </location>
</feature>
<feature type="compositionally biased region" description="Basic and acidic residues" evidence="7">
    <location>
        <begin position="1712"/>
        <end position="1725"/>
    </location>
</feature>
<evidence type="ECO:0000256" key="2">
    <source>
        <dbReference type="ARBA" id="ARBA00022499"/>
    </source>
</evidence>
<evidence type="ECO:0000256" key="3">
    <source>
        <dbReference type="ARBA" id="ARBA00022553"/>
    </source>
</evidence>
<feature type="region of interest" description="Disordered" evidence="7">
    <location>
        <begin position="468"/>
        <end position="488"/>
    </location>
</feature>
<feature type="domain" description="FHA" evidence="8">
    <location>
        <begin position="38"/>
        <end position="92"/>
    </location>
</feature>
<comment type="caution">
    <text evidence="9">The sequence shown here is derived from an EMBL/GenBank/DDBJ whole genome shotgun (WGS) entry which is preliminary data.</text>
</comment>
<dbReference type="InterPro" id="IPR029334">
    <property type="entry name" value="PP1-bd"/>
</dbReference>
<dbReference type="GO" id="GO:0007088">
    <property type="term" value="P:regulation of mitotic nuclear division"/>
    <property type="evidence" value="ECO:0007669"/>
    <property type="project" value="TreeGrafter"/>
</dbReference>
<feature type="region of interest" description="Disordered" evidence="7">
    <location>
        <begin position="1149"/>
        <end position="1254"/>
    </location>
</feature>
<feature type="compositionally biased region" description="Low complexity" evidence="7">
    <location>
        <begin position="1367"/>
        <end position="1376"/>
    </location>
</feature>
<evidence type="ECO:0000256" key="5">
    <source>
        <dbReference type="ARBA" id="ARBA00023242"/>
    </source>
</evidence>
<dbReference type="Gene3D" id="2.60.200.20">
    <property type="match status" value="1"/>
</dbReference>
<evidence type="ECO:0000256" key="4">
    <source>
        <dbReference type="ARBA" id="ARBA00022843"/>
    </source>
</evidence>
<reference evidence="9" key="1">
    <citation type="submission" date="2021-11" db="EMBL/GenBank/DDBJ databases">
        <authorList>
            <person name="Schell T."/>
        </authorList>
    </citation>
    <scope>NUCLEOTIDE SEQUENCE</scope>
    <source>
        <strain evidence="9">M5</strain>
    </source>
</reference>
<evidence type="ECO:0000256" key="6">
    <source>
        <dbReference type="ARBA" id="ARBA00023306"/>
    </source>
</evidence>
<dbReference type="GO" id="GO:0005694">
    <property type="term" value="C:chromosome"/>
    <property type="evidence" value="ECO:0007669"/>
    <property type="project" value="TreeGrafter"/>
</dbReference>
<feature type="compositionally biased region" description="Basic and acidic residues" evidence="7">
    <location>
        <begin position="1545"/>
        <end position="1561"/>
    </location>
</feature>
<feature type="region of interest" description="Disordered" evidence="7">
    <location>
        <begin position="1047"/>
        <end position="1112"/>
    </location>
</feature>
<keyword evidence="10" id="KW-1185">Reference proteome</keyword>
<dbReference type="GO" id="GO:0051983">
    <property type="term" value="P:regulation of chromosome segregation"/>
    <property type="evidence" value="ECO:0007669"/>
    <property type="project" value="TreeGrafter"/>
</dbReference>
<keyword evidence="2" id="KW-1017">Isopeptide bond</keyword>
<keyword evidence="3" id="KW-0597">Phosphoprotein</keyword>
<dbReference type="InterPro" id="IPR008984">
    <property type="entry name" value="SMAD_FHA_dom_sf"/>
</dbReference>
<keyword evidence="5" id="KW-0539">Nucleus</keyword>
<dbReference type="Pfam" id="PF00498">
    <property type="entry name" value="FHA"/>
    <property type="match status" value="1"/>
</dbReference>
<evidence type="ECO:0000313" key="10">
    <source>
        <dbReference type="Proteomes" id="UP000789390"/>
    </source>
</evidence>
<feature type="compositionally biased region" description="Basic and acidic residues" evidence="7">
    <location>
        <begin position="886"/>
        <end position="910"/>
    </location>
</feature>
<dbReference type="SUPFAM" id="SSF49879">
    <property type="entry name" value="SMAD/FHA domain"/>
    <property type="match status" value="1"/>
</dbReference>
<dbReference type="Pfam" id="PF15276">
    <property type="entry name" value="PP1_bind"/>
    <property type="match status" value="1"/>
</dbReference>
<feature type="region of interest" description="Disordered" evidence="7">
    <location>
        <begin position="1519"/>
        <end position="1813"/>
    </location>
</feature>
<feature type="compositionally biased region" description="Basic and acidic residues" evidence="7">
    <location>
        <begin position="1062"/>
        <end position="1072"/>
    </location>
</feature>
<proteinExistence type="predicted"/>
<feature type="compositionally biased region" description="Basic and acidic residues" evidence="7">
    <location>
        <begin position="1634"/>
        <end position="1653"/>
    </location>
</feature>
<accession>A0A8J2RXI5</accession>
<feature type="region of interest" description="Disordered" evidence="7">
    <location>
        <begin position="727"/>
        <end position="932"/>
    </location>
</feature>
<dbReference type="InterPro" id="IPR000253">
    <property type="entry name" value="FHA_dom"/>
</dbReference>
<gene>
    <name evidence="9" type="ORF">DGAL_LOCUS10016</name>
</gene>
<feature type="compositionally biased region" description="Basic and acidic residues" evidence="7">
    <location>
        <begin position="1473"/>
        <end position="1489"/>
    </location>
</feature>
<dbReference type="OrthoDB" id="6288785at2759"/>
<comment type="subcellular location">
    <subcellularLocation>
        <location evidence="1">Nucleus</location>
    </subcellularLocation>
</comment>
<name>A0A8J2RXI5_9CRUS</name>
<feature type="compositionally biased region" description="Polar residues" evidence="7">
    <location>
        <begin position="468"/>
        <end position="478"/>
    </location>
</feature>
<keyword evidence="4" id="KW-0832">Ubl conjugation</keyword>